<dbReference type="OrthoDB" id="4662583at2759"/>
<dbReference type="GO" id="GO:0046872">
    <property type="term" value="F:metal ion binding"/>
    <property type="evidence" value="ECO:0007669"/>
    <property type="project" value="InterPro"/>
</dbReference>
<dbReference type="InterPro" id="IPR037217">
    <property type="entry name" value="Trp/Indoleamine_2_3_dOase-like"/>
</dbReference>
<gene>
    <name evidence="3" type="ORF">BDV29DRAFT_159429</name>
</gene>
<evidence type="ECO:0000313" key="4">
    <source>
        <dbReference type="Proteomes" id="UP000326565"/>
    </source>
</evidence>
<organism evidence="3 4">
    <name type="scientific">Aspergillus leporis</name>
    <dbReference type="NCBI Taxonomy" id="41062"/>
    <lineage>
        <taxon>Eukaryota</taxon>
        <taxon>Fungi</taxon>
        <taxon>Dikarya</taxon>
        <taxon>Ascomycota</taxon>
        <taxon>Pezizomycotina</taxon>
        <taxon>Eurotiomycetes</taxon>
        <taxon>Eurotiomycetidae</taxon>
        <taxon>Eurotiales</taxon>
        <taxon>Aspergillaceae</taxon>
        <taxon>Aspergillus</taxon>
        <taxon>Aspergillus subgen. Circumdati</taxon>
    </lineage>
</organism>
<dbReference type="AlphaFoldDB" id="A0A5N5WUT0"/>
<evidence type="ECO:0000313" key="3">
    <source>
        <dbReference type="EMBL" id="KAB8071487.1"/>
    </source>
</evidence>
<dbReference type="PROSITE" id="PS00061">
    <property type="entry name" value="ADH_SHORT"/>
    <property type="match status" value="1"/>
</dbReference>
<feature type="region of interest" description="Disordered" evidence="2">
    <location>
        <begin position="1"/>
        <end position="30"/>
    </location>
</feature>
<evidence type="ECO:0000256" key="1">
    <source>
        <dbReference type="ARBA" id="ARBA00022857"/>
    </source>
</evidence>
<dbReference type="SUPFAM" id="SSF140959">
    <property type="entry name" value="Indolic compounds 2,3-dioxygenase-like"/>
    <property type="match status" value="1"/>
</dbReference>
<dbReference type="EMBL" id="ML732271">
    <property type="protein sequence ID" value="KAB8071487.1"/>
    <property type="molecule type" value="Genomic_DNA"/>
</dbReference>
<dbReference type="InterPro" id="IPR036291">
    <property type="entry name" value="NAD(P)-bd_dom_sf"/>
</dbReference>
<dbReference type="GO" id="GO:0044550">
    <property type="term" value="P:secondary metabolite biosynthetic process"/>
    <property type="evidence" value="ECO:0007669"/>
    <property type="project" value="UniProtKB-ARBA"/>
</dbReference>
<reference evidence="3 4" key="1">
    <citation type="submission" date="2019-04" db="EMBL/GenBank/DDBJ databases">
        <title>Friends and foes A comparative genomics study of 23 Aspergillus species from section Flavi.</title>
        <authorList>
            <consortium name="DOE Joint Genome Institute"/>
            <person name="Kjaerbolling I."/>
            <person name="Vesth T."/>
            <person name="Frisvad J.C."/>
            <person name="Nybo J.L."/>
            <person name="Theobald S."/>
            <person name="Kildgaard S."/>
            <person name="Isbrandt T."/>
            <person name="Kuo A."/>
            <person name="Sato A."/>
            <person name="Lyhne E.K."/>
            <person name="Kogle M.E."/>
            <person name="Wiebenga A."/>
            <person name="Kun R.S."/>
            <person name="Lubbers R.J."/>
            <person name="Makela M.R."/>
            <person name="Barry K."/>
            <person name="Chovatia M."/>
            <person name="Clum A."/>
            <person name="Daum C."/>
            <person name="Haridas S."/>
            <person name="He G."/>
            <person name="LaButti K."/>
            <person name="Lipzen A."/>
            <person name="Mondo S."/>
            <person name="Riley R."/>
            <person name="Salamov A."/>
            <person name="Simmons B.A."/>
            <person name="Magnuson J.K."/>
            <person name="Henrissat B."/>
            <person name="Mortensen U.H."/>
            <person name="Larsen T.O."/>
            <person name="Devries R.P."/>
            <person name="Grigoriev I.V."/>
            <person name="Machida M."/>
            <person name="Baker S.E."/>
            <person name="Andersen M.R."/>
        </authorList>
    </citation>
    <scope>NUCLEOTIDE SEQUENCE [LARGE SCALE GENOMIC DNA]</scope>
    <source>
        <strain evidence="3 4">CBS 151.66</strain>
    </source>
</reference>
<dbReference type="GO" id="GO:0019441">
    <property type="term" value="P:L-tryptophan catabolic process to kynurenine"/>
    <property type="evidence" value="ECO:0007669"/>
    <property type="project" value="InterPro"/>
</dbReference>
<keyword evidence="4" id="KW-1185">Reference proteome</keyword>
<name>A0A5N5WUT0_9EURO</name>
<accession>A0A5N5WUT0</accession>
<dbReference type="Gene3D" id="3.40.50.720">
    <property type="entry name" value="NAD(P)-binding Rossmann-like Domain"/>
    <property type="match status" value="1"/>
</dbReference>
<proteinExistence type="predicted"/>
<feature type="compositionally biased region" description="Polar residues" evidence="2">
    <location>
        <begin position="1"/>
        <end position="13"/>
    </location>
</feature>
<dbReference type="InterPro" id="IPR002347">
    <property type="entry name" value="SDR_fam"/>
</dbReference>
<sequence length="475" mass="52873">MSAQTNASAITGNGTPGSWKPSRRPGLSEISGSNAASLMETAGLKVIEARKFEFSFVPSAKTPNSQAMGRYVQAKLMSNYPELMRKLLGSLNIANDEGFKLMVHYSRRAQYDAKAAGFAPPPLGRMVVTSSTFGLYPFPTNPVYAATKNATRGLVQSLGRCAEQEANFTLNIFLPAFVPTGLAPEGLVAQIRDRGYITSMETIVKALGLFLGETAELLDHVQRIELFLVLQRVMGLLLENVRKGQNEAVDVLLNLIKQDGAGQWPPLVVYDDWPSALQPYKDIYHEVVPQLSSSSPLLDDDTLMARRESFRSHMRELLKERIDLLEVERLLNAAEAGNWTSLRREQLNGVYCAITILRHAYRWATIPVIKVAQAETVIDFPVELDSAWAPLQRHFGCAAESGNNTANVLYNFTPDGNRVFKINIGQSDEIVSSEEAFFRMFYDIEALARVVYIDMVDTIVAFEENRKADSLRRLQ</sequence>
<dbReference type="Pfam" id="PF00106">
    <property type="entry name" value="adh_short"/>
    <property type="match status" value="1"/>
</dbReference>
<dbReference type="GO" id="GO:0020037">
    <property type="term" value="F:heme binding"/>
    <property type="evidence" value="ECO:0007669"/>
    <property type="project" value="InterPro"/>
</dbReference>
<keyword evidence="1" id="KW-0521">NADP</keyword>
<evidence type="ECO:0000256" key="2">
    <source>
        <dbReference type="SAM" id="MobiDB-lite"/>
    </source>
</evidence>
<dbReference type="Proteomes" id="UP000326565">
    <property type="component" value="Unassembled WGS sequence"/>
</dbReference>
<protein>
    <submittedName>
        <fullName evidence="3">Uncharacterized protein</fullName>
    </submittedName>
</protein>
<dbReference type="SUPFAM" id="SSF51735">
    <property type="entry name" value="NAD(P)-binding Rossmann-fold domains"/>
    <property type="match status" value="1"/>
</dbReference>
<dbReference type="InterPro" id="IPR020904">
    <property type="entry name" value="Sc_DH/Rdtase_CS"/>
</dbReference>